<protein>
    <submittedName>
        <fullName evidence="5">GFA family protein</fullName>
    </submittedName>
</protein>
<keyword evidence="6" id="KW-1185">Reference proteome</keyword>
<dbReference type="EMBL" id="JAAQPH010000009">
    <property type="protein sequence ID" value="NIA69635.1"/>
    <property type="molecule type" value="Genomic_DNA"/>
</dbReference>
<dbReference type="Gene3D" id="2.170.150.70">
    <property type="match status" value="1"/>
</dbReference>
<dbReference type="SUPFAM" id="SSF51316">
    <property type="entry name" value="Mss4-like"/>
    <property type="match status" value="1"/>
</dbReference>
<dbReference type="GO" id="GO:0046872">
    <property type="term" value="F:metal ion binding"/>
    <property type="evidence" value="ECO:0007669"/>
    <property type="project" value="UniProtKB-KW"/>
</dbReference>
<dbReference type="PANTHER" id="PTHR28620:SF1">
    <property type="entry name" value="CENP-V_GFA DOMAIN-CONTAINING PROTEIN"/>
    <property type="match status" value="1"/>
</dbReference>
<evidence type="ECO:0000256" key="3">
    <source>
        <dbReference type="ARBA" id="ARBA00022833"/>
    </source>
</evidence>
<name>A0A967EYE9_9PROT</name>
<feature type="domain" description="CENP-V/GFA" evidence="4">
    <location>
        <begin position="2"/>
        <end position="116"/>
    </location>
</feature>
<dbReference type="InterPro" id="IPR052355">
    <property type="entry name" value="CENP-V-like"/>
</dbReference>
<dbReference type="PROSITE" id="PS51891">
    <property type="entry name" value="CENP_V_GFA"/>
    <property type="match status" value="1"/>
</dbReference>
<proteinExistence type="inferred from homology"/>
<dbReference type="InterPro" id="IPR011057">
    <property type="entry name" value="Mss4-like_sf"/>
</dbReference>
<accession>A0A967EYE9</accession>
<evidence type="ECO:0000256" key="1">
    <source>
        <dbReference type="ARBA" id="ARBA00005495"/>
    </source>
</evidence>
<dbReference type="Pfam" id="PF04828">
    <property type="entry name" value="GFA"/>
    <property type="match status" value="1"/>
</dbReference>
<dbReference type="InterPro" id="IPR006913">
    <property type="entry name" value="CENP-V/GFA"/>
</dbReference>
<sequence length="119" mass="13357">MIQGACHCGAVSFVYPDRPDWLKRCNCSFCRRAGALWAYAETGRITLNFAEGATLRYIWGDKTLAFHSCKTCGCTTHWENLDPSPEARMGVNCALAEPADIADLRVRRFDGADTWDYLD</sequence>
<dbReference type="AlphaFoldDB" id="A0A967EYE9"/>
<dbReference type="RefSeq" id="WP_167225416.1">
    <property type="nucleotide sequence ID" value="NZ_JAAQPH010000009.1"/>
</dbReference>
<comment type="caution">
    <text evidence="5">The sequence shown here is derived from an EMBL/GenBank/DDBJ whole genome shotgun (WGS) entry which is preliminary data.</text>
</comment>
<reference evidence="5" key="1">
    <citation type="submission" date="2020-03" db="EMBL/GenBank/DDBJ databases">
        <title>Genome of Pelagibius litoralis DSM 21314T.</title>
        <authorList>
            <person name="Wang G."/>
        </authorList>
    </citation>
    <scope>NUCLEOTIDE SEQUENCE</scope>
    <source>
        <strain evidence="5">DSM 21314</strain>
    </source>
</reference>
<evidence type="ECO:0000313" key="6">
    <source>
        <dbReference type="Proteomes" id="UP000761264"/>
    </source>
</evidence>
<keyword evidence="2" id="KW-0479">Metal-binding</keyword>
<dbReference type="Proteomes" id="UP000761264">
    <property type="component" value="Unassembled WGS sequence"/>
</dbReference>
<gene>
    <name evidence="5" type="ORF">HBA54_13620</name>
</gene>
<evidence type="ECO:0000259" key="4">
    <source>
        <dbReference type="PROSITE" id="PS51891"/>
    </source>
</evidence>
<evidence type="ECO:0000256" key="2">
    <source>
        <dbReference type="ARBA" id="ARBA00022723"/>
    </source>
</evidence>
<keyword evidence="3" id="KW-0862">Zinc</keyword>
<comment type="similarity">
    <text evidence="1">Belongs to the Gfa family.</text>
</comment>
<evidence type="ECO:0000313" key="5">
    <source>
        <dbReference type="EMBL" id="NIA69635.1"/>
    </source>
</evidence>
<dbReference type="PANTHER" id="PTHR28620">
    <property type="entry name" value="CENTROMERE PROTEIN V"/>
    <property type="match status" value="1"/>
</dbReference>
<dbReference type="GO" id="GO:0016846">
    <property type="term" value="F:carbon-sulfur lyase activity"/>
    <property type="evidence" value="ECO:0007669"/>
    <property type="project" value="InterPro"/>
</dbReference>
<organism evidence="5 6">
    <name type="scientific">Pelagibius litoralis</name>
    <dbReference type="NCBI Taxonomy" id="374515"/>
    <lineage>
        <taxon>Bacteria</taxon>
        <taxon>Pseudomonadati</taxon>
        <taxon>Pseudomonadota</taxon>
        <taxon>Alphaproteobacteria</taxon>
        <taxon>Rhodospirillales</taxon>
        <taxon>Rhodovibrionaceae</taxon>
        <taxon>Pelagibius</taxon>
    </lineage>
</organism>